<name>A0A1S3FXU9_DIPOR</name>
<dbReference type="Gene3D" id="1.10.10.1210">
    <property type="entry name" value="MAGE homology domain, winged helix WH2 motif"/>
    <property type="match status" value="1"/>
</dbReference>
<evidence type="ECO:0000259" key="2">
    <source>
        <dbReference type="PROSITE" id="PS50838"/>
    </source>
</evidence>
<dbReference type="FunCoup" id="A0A1S3FXU9">
    <property type="interactions" value="9"/>
</dbReference>
<dbReference type="KEGG" id="dord:105992852"/>
<dbReference type="PROSITE" id="PS50838">
    <property type="entry name" value="MAGE"/>
    <property type="match status" value="1"/>
</dbReference>
<reference evidence="4" key="1">
    <citation type="submission" date="2025-08" db="UniProtKB">
        <authorList>
            <consortium name="RefSeq"/>
        </authorList>
    </citation>
    <scope>IDENTIFICATION</scope>
    <source>
        <tissue evidence="4">Kidney</tissue>
    </source>
</reference>
<feature type="compositionally biased region" description="Polar residues" evidence="1">
    <location>
        <begin position="112"/>
        <end position="121"/>
    </location>
</feature>
<feature type="region of interest" description="Disordered" evidence="1">
    <location>
        <begin position="98"/>
        <end position="121"/>
    </location>
</feature>
<dbReference type="Pfam" id="PF01454">
    <property type="entry name" value="MAGE"/>
    <property type="match status" value="1"/>
</dbReference>
<dbReference type="PANTHER" id="PTHR11736:SF84">
    <property type="entry name" value="MELANOMA-ASSOCIATED ANTIGEN C2"/>
    <property type="match status" value="1"/>
</dbReference>
<accession>A0A1S3FXU9</accession>
<dbReference type="GO" id="GO:0000122">
    <property type="term" value="P:negative regulation of transcription by RNA polymerase II"/>
    <property type="evidence" value="ECO:0007669"/>
    <property type="project" value="TreeGrafter"/>
</dbReference>
<dbReference type="InterPro" id="IPR037445">
    <property type="entry name" value="MAGE"/>
</dbReference>
<proteinExistence type="predicted"/>
<dbReference type="RefSeq" id="XP_012881386.1">
    <property type="nucleotide sequence ID" value="XM_013025932.1"/>
</dbReference>
<protein>
    <submittedName>
        <fullName evidence="4">Melanoma-associated antigen 8-like</fullName>
    </submittedName>
</protein>
<evidence type="ECO:0000256" key="1">
    <source>
        <dbReference type="SAM" id="MobiDB-lite"/>
    </source>
</evidence>
<feature type="domain" description="MAGE" evidence="2">
    <location>
        <begin position="164"/>
        <end position="361"/>
    </location>
</feature>
<dbReference type="InterPro" id="IPR041899">
    <property type="entry name" value="MAGE_WH2"/>
</dbReference>
<evidence type="ECO:0000313" key="3">
    <source>
        <dbReference type="Proteomes" id="UP000081671"/>
    </source>
</evidence>
<dbReference type="AlphaFoldDB" id="A0A1S3FXU9"/>
<sequence>MFRPPKYPRLELEEISEDGFGTEYLLIEENPPFVEQEIEIEAESSSSYPTIFASFFSLVDDTMKDEEEEELEELDKVEVLEEEVVEELEDQEVVEVAEEQELEEEEEDGEGPSSSVLPWPNNTRRNNLSCTLWSNIYGSNDPEDESPLIFPPPIESEDLAPEPLGDQITELVHTLIFKHGIKEPITKEEMVELVTKEYEELLPTILEKATSCLEVIFGIDVKEMDSNTYVLVNSLGLTFEDKLNDAQTMPRNGLLIMLLGVIFLEENCAPEEKVWAFLNMVGVYAGQEHFIYGEPRKFITIDLVQENYVEYRRVLYSDPPRFEFLWGPRALAETTKMKVLEFMAKAKGTDIFSFSDWYEEALRDEHNDHFESDHADGNNPLFVTDHLESMPLGSYEDAEFELPLFDFEVGSAYFQ</sequence>
<dbReference type="SMART" id="SM01373">
    <property type="entry name" value="MAGE"/>
    <property type="match status" value="1"/>
</dbReference>
<dbReference type="FunFam" id="1.10.10.1210:FF:000001">
    <property type="entry name" value="melanoma-associated antigen D1"/>
    <property type="match status" value="1"/>
</dbReference>
<keyword evidence="3" id="KW-1185">Reference proteome</keyword>
<organism evidence="3 4">
    <name type="scientific">Dipodomys ordii</name>
    <name type="common">Ord's kangaroo rat</name>
    <dbReference type="NCBI Taxonomy" id="10020"/>
    <lineage>
        <taxon>Eukaryota</taxon>
        <taxon>Metazoa</taxon>
        <taxon>Chordata</taxon>
        <taxon>Craniata</taxon>
        <taxon>Vertebrata</taxon>
        <taxon>Euteleostomi</taxon>
        <taxon>Mammalia</taxon>
        <taxon>Eutheria</taxon>
        <taxon>Euarchontoglires</taxon>
        <taxon>Glires</taxon>
        <taxon>Rodentia</taxon>
        <taxon>Castorimorpha</taxon>
        <taxon>Heteromyidae</taxon>
        <taxon>Dipodomyinae</taxon>
        <taxon>Dipodomys</taxon>
    </lineage>
</organism>
<dbReference type="Proteomes" id="UP000081671">
    <property type="component" value="Unplaced"/>
</dbReference>
<dbReference type="PANTHER" id="PTHR11736">
    <property type="entry name" value="MELANOMA-ASSOCIATED ANTIGEN MAGE ANTIGEN"/>
    <property type="match status" value="1"/>
</dbReference>
<dbReference type="GO" id="GO:0005634">
    <property type="term" value="C:nucleus"/>
    <property type="evidence" value="ECO:0007669"/>
    <property type="project" value="TreeGrafter"/>
</dbReference>
<dbReference type="InParanoid" id="A0A1S3FXU9"/>
<evidence type="ECO:0000313" key="4">
    <source>
        <dbReference type="RefSeq" id="XP_012881386.1"/>
    </source>
</evidence>
<dbReference type="InterPro" id="IPR041898">
    <property type="entry name" value="MAGE_WH1"/>
</dbReference>
<dbReference type="InterPro" id="IPR002190">
    <property type="entry name" value="MHD_dom"/>
</dbReference>
<dbReference type="OrthoDB" id="205198at2759"/>
<gene>
    <name evidence="4" type="primary">LOC105992852</name>
</gene>
<dbReference type="Gene3D" id="1.10.10.1200">
    <property type="entry name" value="MAGE homology domain, winged helix WH1 motif"/>
    <property type="match status" value="1"/>
</dbReference>
<feature type="compositionally biased region" description="Acidic residues" evidence="1">
    <location>
        <begin position="98"/>
        <end position="110"/>
    </location>
</feature>
<dbReference type="GeneID" id="105992852"/>